<evidence type="ECO:0000256" key="1">
    <source>
        <dbReference type="ARBA" id="ARBA00004613"/>
    </source>
</evidence>
<evidence type="ECO:0000256" key="4">
    <source>
        <dbReference type="SAM" id="SignalP"/>
    </source>
</evidence>
<dbReference type="Proteomes" id="UP000549911">
    <property type="component" value="Unassembled WGS sequence"/>
</dbReference>
<comment type="subcellular location">
    <subcellularLocation>
        <location evidence="1">Secreted</location>
    </subcellularLocation>
</comment>
<feature type="region of interest" description="Disordered" evidence="3">
    <location>
        <begin position="300"/>
        <end position="325"/>
    </location>
</feature>
<accession>A0A7Y9H1L2</accession>
<dbReference type="Gene3D" id="2.150.10.10">
    <property type="entry name" value="Serralysin-like metalloprotease, C-terminal"/>
    <property type="match status" value="3"/>
</dbReference>
<dbReference type="GO" id="GO:0005576">
    <property type="term" value="C:extracellular region"/>
    <property type="evidence" value="ECO:0007669"/>
    <property type="project" value="UniProtKB-SubCell"/>
</dbReference>
<reference evidence="5 6" key="1">
    <citation type="submission" date="2020-07" db="EMBL/GenBank/DDBJ databases">
        <authorList>
            <person name="Partida-Martinez L."/>
            <person name="Huntemann M."/>
            <person name="Clum A."/>
            <person name="Wang J."/>
            <person name="Palaniappan K."/>
            <person name="Ritter S."/>
            <person name="Chen I.-M."/>
            <person name="Stamatis D."/>
            <person name="Reddy T."/>
            <person name="O'Malley R."/>
            <person name="Daum C."/>
            <person name="Shapiro N."/>
            <person name="Ivanova N."/>
            <person name="Kyrpides N."/>
            <person name="Woyke T."/>
        </authorList>
    </citation>
    <scope>NUCLEOTIDE SEQUENCE [LARGE SCALE GENOMIC DNA]</scope>
    <source>
        <strain evidence="5 6">AT2.17</strain>
    </source>
</reference>
<organism evidence="5 6">
    <name type="scientific">Nocardioides cavernae</name>
    <dbReference type="NCBI Taxonomy" id="1921566"/>
    <lineage>
        <taxon>Bacteria</taxon>
        <taxon>Bacillati</taxon>
        <taxon>Actinomycetota</taxon>
        <taxon>Actinomycetes</taxon>
        <taxon>Propionibacteriales</taxon>
        <taxon>Nocardioidaceae</taxon>
        <taxon>Nocardioides</taxon>
    </lineage>
</organism>
<gene>
    <name evidence="5" type="ORF">F4692_001367</name>
</gene>
<dbReference type="InterPro" id="IPR018511">
    <property type="entry name" value="Hemolysin-typ_Ca-bd_CS"/>
</dbReference>
<dbReference type="RefSeq" id="WP_179618822.1">
    <property type="nucleotide sequence ID" value="NZ_JACCBW010000001.1"/>
</dbReference>
<dbReference type="PROSITE" id="PS00330">
    <property type="entry name" value="HEMOLYSIN_CALCIUM"/>
    <property type="match status" value="3"/>
</dbReference>
<dbReference type="InterPro" id="IPR050557">
    <property type="entry name" value="RTX_toxin/Mannuronan_C5-epim"/>
</dbReference>
<dbReference type="Pfam" id="PF00353">
    <property type="entry name" value="HemolysinCabind"/>
    <property type="match status" value="5"/>
</dbReference>
<proteinExistence type="predicted"/>
<feature type="compositionally biased region" description="Low complexity" evidence="3">
    <location>
        <begin position="249"/>
        <end position="263"/>
    </location>
</feature>
<evidence type="ECO:0000313" key="5">
    <source>
        <dbReference type="EMBL" id="NYE36263.1"/>
    </source>
</evidence>
<protein>
    <submittedName>
        <fullName evidence="5">Ca2+-binding RTX toxin-like protein</fullName>
    </submittedName>
</protein>
<dbReference type="Gene3D" id="2.160.20.160">
    <property type="match status" value="1"/>
</dbReference>
<comment type="caution">
    <text evidence="5">The sequence shown here is derived from an EMBL/GenBank/DDBJ whole genome shotgun (WGS) entry which is preliminary data.</text>
</comment>
<dbReference type="InterPro" id="IPR011049">
    <property type="entry name" value="Serralysin-like_metalloprot_C"/>
</dbReference>
<keyword evidence="2" id="KW-0964">Secreted</keyword>
<feature type="signal peptide" evidence="4">
    <location>
        <begin position="1"/>
        <end position="20"/>
    </location>
</feature>
<dbReference type="PRINTS" id="PR00313">
    <property type="entry name" value="CABNDNGRPT"/>
</dbReference>
<dbReference type="AlphaFoldDB" id="A0A7Y9H1L2"/>
<keyword evidence="6" id="KW-1185">Reference proteome</keyword>
<dbReference type="PANTHER" id="PTHR38340">
    <property type="entry name" value="S-LAYER PROTEIN"/>
    <property type="match status" value="1"/>
</dbReference>
<name>A0A7Y9H1L2_9ACTN</name>
<feature type="chain" id="PRO_5030906364" evidence="4">
    <location>
        <begin position="21"/>
        <end position="443"/>
    </location>
</feature>
<dbReference type="SUPFAM" id="SSF51120">
    <property type="entry name" value="beta-Roll"/>
    <property type="match status" value="2"/>
</dbReference>
<dbReference type="GO" id="GO:0005509">
    <property type="term" value="F:calcium ion binding"/>
    <property type="evidence" value="ECO:0007669"/>
    <property type="project" value="InterPro"/>
</dbReference>
<sequence length="443" mass="44916">MIGLAVTALGPVAAAAPARAAETCDGKAATLVVSLPAGSWTSAPVTGTPGDDVIVGTTGNDTIDGAGGNDTICGLGGADTLVGGDGDDRLFGGADADYAPDDGYYGDLLVPGAGDDLVDLGTGATDIWFWESPLQVDQVSYADAPAGVRVDLAAGTATGHGTDTIVAADPGRPIGVIGSSHDDTLLGSAARDVIDAGGGDDVVDSGDGADVVRPDNPGRTTSGWSIDAPRPEPVPQPGDDVVSTGPGSDGVTVERGVDVVRGGADVDRLSSDSPDPGTRLLGGDGNDRLFTEVAGTVMRGQSGDDTLTGHLAGRRSTWDGGSGRDRLIAYTPQRPTGGVLRVDVPRKRITAGRTTLGRLVGVERISAFVRFPRAEFRGGPANEWFSTSARSVRAWGGAGADRLDGTTGSDLLDGGPGRDRLTGYAGRDRCVRGEVLKSCEVRR</sequence>
<evidence type="ECO:0000313" key="6">
    <source>
        <dbReference type="Proteomes" id="UP000549911"/>
    </source>
</evidence>
<evidence type="ECO:0000256" key="3">
    <source>
        <dbReference type="SAM" id="MobiDB-lite"/>
    </source>
</evidence>
<dbReference type="PANTHER" id="PTHR38340:SF1">
    <property type="entry name" value="S-LAYER PROTEIN"/>
    <property type="match status" value="1"/>
</dbReference>
<evidence type="ECO:0000256" key="2">
    <source>
        <dbReference type="ARBA" id="ARBA00022525"/>
    </source>
</evidence>
<keyword evidence="4" id="KW-0732">Signal</keyword>
<reference evidence="5 6" key="2">
    <citation type="submission" date="2020-08" db="EMBL/GenBank/DDBJ databases">
        <title>The Agave Microbiome: Exploring the role of microbial communities in plant adaptations to desert environments.</title>
        <authorList>
            <person name="Partida-Martinez L.P."/>
        </authorList>
    </citation>
    <scope>NUCLEOTIDE SEQUENCE [LARGE SCALE GENOMIC DNA]</scope>
    <source>
        <strain evidence="5 6">AT2.17</strain>
    </source>
</reference>
<dbReference type="EMBL" id="JACCBW010000001">
    <property type="protein sequence ID" value="NYE36263.1"/>
    <property type="molecule type" value="Genomic_DNA"/>
</dbReference>
<feature type="region of interest" description="Disordered" evidence="3">
    <location>
        <begin position="197"/>
        <end position="286"/>
    </location>
</feature>
<dbReference type="InterPro" id="IPR001343">
    <property type="entry name" value="Hemolysn_Ca-bd"/>
</dbReference>
<feature type="region of interest" description="Disordered" evidence="3">
    <location>
        <begin position="404"/>
        <end position="423"/>
    </location>
</feature>